<dbReference type="Pfam" id="PF00078">
    <property type="entry name" value="RVT_1"/>
    <property type="match status" value="1"/>
</dbReference>
<dbReference type="EMBL" id="JAUCMX010000015">
    <property type="protein sequence ID" value="KAK3521429.1"/>
    <property type="molecule type" value="Genomic_DNA"/>
</dbReference>
<dbReference type="InterPro" id="IPR000477">
    <property type="entry name" value="RT_dom"/>
</dbReference>
<dbReference type="CDD" id="cd01647">
    <property type="entry name" value="RT_LTR"/>
    <property type="match status" value="1"/>
</dbReference>
<gene>
    <name evidence="4" type="ORF">QTP70_004455</name>
</gene>
<protein>
    <recommendedName>
        <fullName evidence="2">ribonuclease H</fullName>
        <ecNumber evidence="2">3.1.26.4</ecNumber>
    </recommendedName>
</protein>
<proteinExistence type="inferred from homology"/>
<evidence type="ECO:0000256" key="2">
    <source>
        <dbReference type="ARBA" id="ARBA00012180"/>
    </source>
</evidence>
<name>A0AAE0QHS1_9TELE</name>
<dbReference type="InterPro" id="IPR043128">
    <property type="entry name" value="Rev_trsase/Diguanyl_cyclase"/>
</dbReference>
<dbReference type="Proteomes" id="UP001274896">
    <property type="component" value="Unassembled WGS sequence"/>
</dbReference>
<comment type="similarity">
    <text evidence="1">Belongs to the beta type-B retroviral polymerase family. HERV class-II K(HML-2) pol subfamily.</text>
</comment>
<dbReference type="PANTHER" id="PTHR33064:SF37">
    <property type="entry name" value="RIBONUCLEASE H"/>
    <property type="match status" value="1"/>
</dbReference>
<sequence>MTPTGHYEYLVMPYGLANAPSVFQDFMHTVLREFLHKSVLVHIDDILIYSWSLAEHRWHVEEVLQRLRDYQLFLKAKKCAFHQPSVHFLGYVIDSSGVRMDEGKVAAIRDWPVPTTIKELQRFLGFANFYRRFIRGYSSLTSPLTNLLQNKPKSLTWNPAAMQAFDTLKTAFTTAPLLAHPDPKLPFIVEVDASTTGVGAVLSQQQGSP</sequence>
<feature type="domain" description="Reverse transcriptase" evidence="3">
    <location>
        <begin position="1"/>
        <end position="93"/>
    </location>
</feature>
<reference evidence="4" key="1">
    <citation type="submission" date="2023-06" db="EMBL/GenBank/DDBJ databases">
        <title>Male Hemibagrus guttatus genome.</title>
        <authorList>
            <person name="Bian C."/>
        </authorList>
    </citation>
    <scope>NUCLEOTIDE SEQUENCE</scope>
    <source>
        <strain evidence="4">Male_cb2023</strain>
        <tissue evidence="4">Muscle</tissue>
    </source>
</reference>
<dbReference type="GO" id="GO:0004523">
    <property type="term" value="F:RNA-DNA hybrid ribonuclease activity"/>
    <property type="evidence" value="ECO:0007669"/>
    <property type="project" value="UniProtKB-EC"/>
</dbReference>
<evidence type="ECO:0000313" key="5">
    <source>
        <dbReference type="Proteomes" id="UP001274896"/>
    </source>
</evidence>
<dbReference type="EC" id="3.1.26.4" evidence="2"/>
<dbReference type="InterPro" id="IPR051320">
    <property type="entry name" value="Viral_Replic_Matur_Polypro"/>
</dbReference>
<dbReference type="PROSITE" id="PS50878">
    <property type="entry name" value="RT_POL"/>
    <property type="match status" value="1"/>
</dbReference>
<dbReference type="Gene3D" id="3.30.70.270">
    <property type="match status" value="2"/>
</dbReference>
<evidence type="ECO:0000313" key="4">
    <source>
        <dbReference type="EMBL" id="KAK3521429.1"/>
    </source>
</evidence>
<evidence type="ECO:0000256" key="1">
    <source>
        <dbReference type="ARBA" id="ARBA00010879"/>
    </source>
</evidence>
<dbReference type="InterPro" id="IPR043502">
    <property type="entry name" value="DNA/RNA_pol_sf"/>
</dbReference>
<dbReference type="SUPFAM" id="SSF56672">
    <property type="entry name" value="DNA/RNA polymerases"/>
    <property type="match status" value="1"/>
</dbReference>
<dbReference type="FunFam" id="3.30.70.270:FF:000020">
    <property type="entry name" value="Transposon Tf2-6 polyprotein-like Protein"/>
    <property type="match status" value="1"/>
</dbReference>
<accession>A0AAE0QHS1</accession>
<keyword evidence="5" id="KW-1185">Reference proteome</keyword>
<evidence type="ECO:0000259" key="3">
    <source>
        <dbReference type="PROSITE" id="PS50878"/>
    </source>
</evidence>
<dbReference type="AlphaFoldDB" id="A0AAE0QHS1"/>
<dbReference type="InterPro" id="IPR041577">
    <property type="entry name" value="RT_RNaseH_2"/>
</dbReference>
<dbReference type="Pfam" id="PF17919">
    <property type="entry name" value="RT_RNaseH_2"/>
    <property type="match status" value="1"/>
</dbReference>
<comment type="caution">
    <text evidence="4">The sequence shown here is derived from an EMBL/GenBank/DDBJ whole genome shotgun (WGS) entry which is preliminary data.</text>
</comment>
<dbReference type="FunFam" id="3.30.70.270:FF:000003">
    <property type="entry name" value="Transposon Ty3-G Gag-Pol polyprotein"/>
    <property type="match status" value="1"/>
</dbReference>
<dbReference type="PANTHER" id="PTHR33064">
    <property type="entry name" value="POL PROTEIN"/>
    <property type="match status" value="1"/>
</dbReference>
<organism evidence="4 5">
    <name type="scientific">Hemibagrus guttatus</name>
    <dbReference type="NCBI Taxonomy" id="175788"/>
    <lineage>
        <taxon>Eukaryota</taxon>
        <taxon>Metazoa</taxon>
        <taxon>Chordata</taxon>
        <taxon>Craniata</taxon>
        <taxon>Vertebrata</taxon>
        <taxon>Euteleostomi</taxon>
        <taxon>Actinopterygii</taxon>
        <taxon>Neopterygii</taxon>
        <taxon>Teleostei</taxon>
        <taxon>Ostariophysi</taxon>
        <taxon>Siluriformes</taxon>
        <taxon>Bagridae</taxon>
        <taxon>Hemibagrus</taxon>
    </lineage>
</organism>